<evidence type="ECO:0000313" key="3">
    <source>
        <dbReference type="Proteomes" id="UP000823388"/>
    </source>
</evidence>
<sequence length="223" mass="24591">MLDPCGRLQRGKKLECRLGLIRPRGSTGGSCPTTLSSYSPLRVGVGIAVFSALGFAFYVFFVPFVGAKHFQIVAMAIYAPLITCVVVLHIWFAATNPGDPCIFSSAKHLKLDSHRGRPLGEATDDSNEKLRGRIHLLAPDFLEYFAWFVSHSLAFASDASIPIINLQNRTYVKKACFSAAYAKLSWFHHFCSQSLTCSKVHGGSLNTYILIAATNYLRSLKVR</sequence>
<accession>A0A8T0R3P9</accession>
<evidence type="ECO:0000313" key="2">
    <source>
        <dbReference type="EMBL" id="KAG2580194.1"/>
    </source>
</evidence>
<keyword evidence="1" id="KW-0812">Transmembrane</keyword>
<evidence type="ECO:0000256" key="1">
    <source>
        <dbReference type="SAM" id="Phobius"/>
    </source>
</evidence>
<name>A0A8T0R3P9_PANVG</name>
<dbReference type="OrthoDB" id="9909019at2759"/>
<proteinExistence type="predicted"/>
<feature type="transmembrane region" description="Helical" evidence="1">
    <location>
        <begin position="144"/>
        <end position="164"/>
    </location>
</feature>
<keyword evidence="1" id="KW-1133">Transmembrane helix</keyword>
<dbReference type="EMBL" id="CM029048">
    <property type="protein sequence ID" value="KAG2580194.1"/>
    <property type="molecule type" value="Genomic_DNA"/>
</dbReference>
<protein>
    <submittedName>
        <fullName evidence="2">Uncharacterized protein</fullName>
    </submittedName>
</protein>
<gene>
    <name evidence="2" type="ORF">PVAP13_6NG322401</name>
</gene>
<organism evidence="2 3">
    <name type="scientific">Panicum virgatum</name>
    <name type="common">Blackwell switchgrass</name>
    <dbReference type="NCBI Taxonomy" id="38727"/>
    <lineage>
        <taxon>Eukaryota</taxon>
        <taxon>Viridiplantae</taxon>
        <taxon>Streptophyta</taxon>
        <taxon>Embryophyta</taxon>
        <taxon>Tracheophyta</taxon>
        <taxon>Spermatophyta</taxon>
        <taxon>Magnoliopsida</taxon>
        <taxon>Liliopsida</taxon>
        <taxon>Poales</taxon>
        <taxon>Poaceae</taxon>
        <taxon>PACMAD clade</taxon>
        <taxon>Panicoideae</taxon>
        <taxon>Panicodae</taxon>
        <taxon>Paniceae</taxon>
        <taxon>Panicinae</taxon>
        <taxon>Panicum</taxon>
        <taxon>Panicum sect. Hiantes</taxon>
    </lineage>
</organism>
<keyword evidence="1" id="KW-0472">Membrane</keyword>
<feature type="transmembrane region" description="Helical" evidence="1">
    <location>
        <begin position="43"/>
        <end position="65"/>
    </location>
</feature>
<keyword evidence="3" id="KW-1185">Reference proteome</keyword>
<feature type="transmembrane region" description="Helical" evidence="1">
    <location>
        <begin position="72"/>
        <end position="94"/>
    </location>
</feature>
<reference evidence="2" key="1">
    <citation type="submission" date="2020-05" db="EMBL/GenBank/DDBJ databases">
        <title>WGS assembly of Panicum virgatum.</title>
        <authorList>
            <person name="Lovell J.T."/>
            <person name="Jenkins J."/>
            <person name="Shu S."/>
            <person name="Juenger T.E."/>
            <person name="Schmutz J."/>
        </authorList>
    </citation>
    <scope>NUCLEOTIDE SEQUENCE</scope>
    <source>
        <strain evidence="2">AP13</strain>
    </source>
</reference>
<comment type="caution">
    <text evidence="2">The sequence shown here is derived from an EMBL/GenBank/DDBJ whole genome shotgun (WGS) entry which is preliminary data.</text>
</comment>
<dbReference type="Proteomes" id="UP000823388">
    <property type="component" value="Chromosome 6N"/>
</dbReference>
<dbReference type="AlphaFoldDB" id="A0A8T0R3P9"/>